<organism evidence="2 3">
    <name type="scientific">Methanobrevibacter millerae</name>
    <dbReference type="NCBI Taxonomy" id="230361"/>
    <lineage>
        <taxon>Archaea</taxon>
        <taxon>Methanobacteriati</taxon>
        <taxon>Methanobacteriota</taxon>
        <taxon>Methanomada group</taxon>
        <taxon>Methanobacteria</taxon>
        <taxon>Methanobacteriales</taxon>
        <taxon>Methanobacteriaceae</taxon>
        <taxon>Methanobrevibacter</taxon>
    </lineage>
</organism>
<dbReference type="InterPro" id="IPR054186">
    <property type="entry name" value="DUF6891"/>
</dbReference>
<reference evidence="2 3" key="1">
    <citation type="submission" date="2016-10" db="EMBL/GenBank/DDBJ databases">
        <authorList>
            <person name="Varghese N."/>
            <person name="Submissions S."/>
        </authorList>
    </citation>
    <scope>NUCLEOTIDE SEQUENCE [LARGE SCALE GENOMIC DNA]</scope>
    <source>
        <strain evidence="2 3">DSM 16643</strain>
    </source>
</reference>
<gene>
    <name evidence="2" type="ORF">SAMN02910315_02058</name>
</gene>
<dbReference type="Proteomes" id="UP000323439">
    <property type="component" value="Unassembled WGS sequence"/>
</dbReference>
<dbReference type="Pfam" id="PF21831">
    <property type="entry name" value="DUF6891"/>
    <property type="match status" value="1"/>
</dbReference>
<keyword evidence="3" id="KW-1185">Reference proteome</keyword>
<accession>A0A1G5X966</accession>
<proteinExistence type="predicted"/>
<dbReference type="OrthoDB" id="75761at2157"/>
<dbReference type="AlphaFoldDB" id="A0A1G5X966"/>
<evidence type="ECO:0000313" key="3">
    <source>
        <dbReference type="Proteomes" id="UP000323439"/>
    </source>
</evidence>
<dbReference type="RefSeq" id="WP_149732547.1">
    <property type="nucleotide sequence ID" value="NZ_FMXB01000019.1"/>
</dbReference>
<evidence type="ECO:0000259" key="1">
    <source>
        <dbReference type="Pfam" id="PF21831"/>
    </source>
</evidence>
<name>A0A1G5X966_9EURY</name>
<dbReference type="EMBL" id="FMXB01000019">
    <property type="protein sequence ID" value="SDA67008.1"/>
    <property type="molecule type" value="Genomic_DNA"/>
</dbReference>
<evidence type="ECO:0000313" key="2">
    <source>
        <dbReference type="EMBL" id="SDA67008.1"/>
    </source>
</evidence>
<sequence>MNQDLVNEVNDLIDLLAKSGFFSSDEILEILEDQFIEEEIDFSGYDISSNDFNNHNFSLLEECFKGLALKSIIGVHNCGYDFEEGVEDIFELYVHLFNNKYAVEGFCFYTFEDVEDAIESEVLRITFGDFQRDESKSLKIGKTVYGSLSGAGFDLNWNESVNDPIKIVNFQWDKKYDENKEYEIEGAYDLFVGVIDEK</sequence>
<feature type="domain" description="DUF6891" evidence="1">
    <location>
        <begin position="7"/>
        <end position="175"/>
    </location>
</feature>
<protein>
    <recommendedName>
        <fullName evidence="1">DUF6891 domain-containing protein</fullName>
    </recommendedName>
</protein>